<comment type="caution">
    <text evidence="2">The sequence shown here is derived from an EMBL/GenBank/DDBJ whole genome shotgun (WGS) entry which is preliminary data.</text>
</comment>
<keyword evidence="1" id="KW-0472">Membrane</keyword>
<dbReference type="AlphaFoldDB" id="A0A1F8DP33"/>
<keyword evidence="1" id="KW-1133">Transmembrane helix</keyword>
<name>A0A1F8DP33_9BACT</name>
<keyword evidence="1" id="KW-0812">Transmembrane</keyword>
<protein>
    <submittedName>
        <fullName evidence="2">Uncharacterized protein</fullName>
    </submittedName>
</protein>
<sequence length="505" mass="57031">MKIFKNHFSFNLILALLIIMTGIFAGYSIIAQAQIDKITFPVAELGNCTSEEECKDYCDEEKNMPVCIDFAEKNGLMSTEDAKRARVVTEIGEGPGGCKNKEECETYCNSTSHMNECLAFAEEHDLMLEEELEEAKKVAAALREGAELPGGCKNKEECETYCNDMSHINECLAFAEKAGLIPEDELEDAKKAAKAMASGLTPPGNCRNKKDCESYCSEESHMEECMNFAVTAGFIPKEEVEEARKMMSLMKSGNTPGGCKGKEECENYCSDSSHMEECMNFAKEAGLVSEEEIERMKQSGMENMGEGMNKMKEMINNAPPEVSECLKANLGPEIIEKIRSSDFSSVREDVGETMRKCFENYHQTRGGEEMGGIKDYEYRLPEGVPIDCKSQEECASYYNQQNFEGYKNYEQQYQQQYHQQYYEQKSPDYYNQKIIDKNYNYIPLEGTSGYPTQYYPQPTTDINTYIAPNEIDSNTYTNPPETAPTETTTNLGSNLYRALLKLISR</sequence>
<proteinExistence type="predicted"/>
<evidence type="ECO:0000313" key="2">
    <source>
        <dbReference type="EMBL" id="OGM90381.1"/>
    </source>
</evidence>
<organism evidence="2 3">
    <name type="scientific">Candidatus Wolfebacteria bacterium RIFCSPLOWO2_01_FULL_38_11</name>
    <dbReference type="NCBI Taxonomy" id="1802556"/>
    <lineage>
        <taxon>Bacteria</taxon>
        <taxon>Candidatus Wolfeibacteriota</taxon>
    </lineage>
</organism>
<dbReference type="EMBL" id="MGIQ01000023">
    <property type="protein sequence ID" value="OGM90381.1"/>
    <property type="molecule type" value="Genomic_DNA"/>
</dbReference>
<accession>A0A1F8DP33</accession>
<feature type="transmembrane region" description="Helical" evidence="1">
    <location>
        <begin position="12"/>
        <end position="30"/>
    </location>
</feature>
<reference evidence="2 3" key="1">
    <citation type="journal article" date="2016" name="Nat. Commun.">
        <title>Thousands of microbial genomes shed light on interconnected biogeochemical processes in an aquifer system.</title>
        <authorList>
            <person name="Anantharaman K."/>
            <person name="Brown C.T."/>
            <person name="Hug L.A."/>
            <person name="Sharon I."/>
            <person name="Castelle C.J."/>
            <person name="Probst A.J."/>
            <person name="Thomas B.C."/>
            <person name="Singh A."/>
            <person name="Wilkins M.J."/>
            <person name="Karaoz U."/>
            <person name="Brodie E.L."/>
            <person name="Williams K.H."/>
            <person name="Hubbard S.S."/>
            <person name="Banfield J.F."/>
        </authorList>
    </citation>
    <scope>NUCLEOTIDE SEQUENCE [LARGE SCALE GENOMIC DNA]</scope>
</reference>
<gene>
    <name evidence="2" type="ORF">A2999_00240</name>
</gene>
<dbReference type="STRING" id="1802556.A2999_00240"/>
<dbReference type="Proteomes" id="UP000178798">
    <property type="component" value="Unassembled WGS sequence"/>
</dbReference>
<evidence type="ECO:0000256" key="1">
    <source>
        <dbReference type="SAM" id="Phobius"/>
    </source>
</evidence>
<evidence type="ECO:0000313" key="3">
    <source>
        <dbReference type="Proteomes" id="UP000178798"/>
    </source>
</evidence>